<dbReference type="InterPro" id="IPR036936">
    <property type="entry name" value="CRIB_dom_sf"/>
</dbReference>
<organism evidence="3 4">
    <name type="scientific">Macrolepiota fuliginosa MF-IS2</name>
    <dbReference type="NCBI Taxonomy" id="1400762"/>
    <lineage>
        <taxon>Eukaryota</taxon>
        <taxon>Fungi</taxon>
        <taxon>Dikarya</taxon>
        <taxon>Basidiomycota</taxon>
        <taxon>Agaricomycotina</taxon>
        <taxon>Agaricomycetes</taxon>
        <taxon>Agaricomycetidae</taxon>
        <taxon>Agaricales</taxon>
        <taxon>Agaricineae</taxon>
        <taxon>Agaricaceae</taxon>
        <taxon>Macrolepiota</taxon>
    </lineage>
</organism>
<proteinExistence type="predicted"/>
<dbReference type="Gene3D" id="2.30.29.30">
    <property type="entry name" value="Pleckstrin-homology domain (PH domain)/Phosphotyrosine-binding domain (PTB)"/>
    <property type="match status" value="1"/>
</dbReference>
<comment type="caution">
    <text evidence="3">The sequence shown here is derived from an EMBL/GenBank/DDBJ whole genome shotgun (WGS) entry which is preliminary data.</text>
</comment>
<dbReference type="SUPFAM" id="SSF50729">
    <property type="entry name" value="PH domain-like"/>
    <property type="match status" value="1"/>
</dbReference>
<evidence type="ECO:0000313" key="3">
    <source>
        <dbReference type="EMBL" id="KAF9453318.1"/>
    </source>
</evidence>
<dbReference type="PROSITE" id="PS50108">
    <property type="entry name" value="CRIB"/>
    <property type="match status" value="1"/>
</dbReference>
<accession>A0A9P5XKZ1</accession>
<reference evidence="3" key="1">
    <citation type="submission" date="2020-11" db="EMBL/GenBank/DDBJ databases">
        <authorList>
            <consortium name="DOE Joint Genome Institute"/>
            <person name="Ahrendt S."/>
            <person name="Riley R."/>
            <person name="Andreopoulos W."/>
            <person name="Labutti K."/>
            <person name="Pangilinan J."/>
            <person name="Ruiz-Duenas F.J."/>
            <person name="Barrasa J.M."/>
            <person name="Sanchez-Garcia M."/>
            <person name="Camarero S."/>
            <person name="Miyauchi S."/>
            <person name="Serrano A."/>
            <person name="Linde D."/>
            <person name="Babiker R."/>
            <person name="Drula E."/>
            <person name="Ayuso-Fernandez I."/>
            <person name="Pacheco R."/>
            <person name="Padilla G."/>
            <person name="Ferreira P."/>
            <person name="Barriuso J."/>
            <person name="Kellner H."/>
            <person name="Castanera R."/>
            <person name="Alfaro M."/>
            <person name="Ramirez L."/>
            <person name="Pisabarro A.G."/>
            <person name="Kuo A."/>
            <person name="Tritt A."/>
            <person name="Lipzen A."/>
            <person name="He G."/>
            <person name="Yan M."/>
            <person name="Ng V."/>
            <person name="Cullen D."/>
            <person name="Martin F."/>
            <person name="Rosso M.-N."/>
            <person name="Henrissat B."/>
            <person name="Hibbett D."/>
            <person name="Martinez A.T."/>
            <person name="Grigoriev I.V."/>
        </authorList>
    </citation>
    <scope>NUCLEOTIDE SEQUENCE</scope>
    <source>
        <strain evidence="3">MF-IS2</strain>
    </source>
</reference>
<dbReference type="Pfam" id="PF00786">
    <property type="entry name" value="PBD"/>
    <property type="match status" value="1"/>
</dbReference>
<feature type="region of interest" description="Disordered" evidence="1">
    <location>
        <begin position="1"/>
        <end position="49"/>
    </location>
</feature>
<dbReference type="InterPro" id="IPR000095">
    <property type="entry name" value="CRIB_dom"/>
</dbReference>
<dbReference type="Proteomes" id="UP000807342">
    <property type="component" value="Unassembled WGS sequence"/>
</dbReference>
<dbReference type="Gene3D" id="3.90.810.10">
    <property type="entry name" value="CRIB domain"/>
    <property type="match status" value="1"/>
</dbReference>
<feature type="region of interest" description="Disordered" evidence="1">
    <location>
        <begin position="217"/>
        <end position="256"/>
    </location>
</feature>
<evidence type="ECO:0000259" key="2">
    <source>
        <dbReference type="PROSITE" id="PS50108"/>
    </source>
</evidence>
<evidence type="ECO:0000256" key="1">
    <source>
        <dbReference type="SAM" id="MobiDB-lite"/>
    </source>
</evidence>
<dbReference type="OrthoDB" id="8963340at2759"/>
<dbReference type="EMBL" id="MU151062">
    <property type="protein sequence ID" value="KAF9453318.1"/>
    <property type="molecule type" value="Genomic_DNA"/>
</dbReference>
<dbReference type="InterPro" id="IPR011993">
    <property type="entry name" value="PH-like_dom_sf"/>
</dbReference>
<evidence type="ECO:0000313" key="4">
    <source>
        <dbReference type="Proteomes" id="UP000807342"/>
    </source>
</evidence>
<protein>
    <recommendedName>
        <fullName evidence="2">CRIB domain-containing protein</fullName>
    </recommendedName>
</protein>
<feature type="domain" description="CRIB" evidence="2">
    <location>
        <begin position="253"/>
        <end position="268"/>
    </location>
</feature>
<feature type="compositionally biased region" description="Low complexity" evidence="1">
    <location>
        <begin position="7"/>
        <end position="31"/>
    </location>
</feature>
<gene>
    <name evidence="3" type="ORF">P691DRAFT_658805</name>
</gene>
<name>A0A9P5XKZ1_9AGAR</name>
<dbReference type="AlphaFoldDB" id="A0A9P5XKZ1"/>
<keyword evidence="4" id="KW-1185">Reference proteome</keyword>
<sequence>MASAQNSGTIASSTASSHSSGSRSSVYNGSGNQYGTIHRPTPSRSGSIAQNRIASNPADYVLPGVAPDSHILYAIAGARVYHSTQLTNNGSQWTYSHLKGTLAFGRDKRCTAPETATVEQIIAQNRGEGEEPNGEWWFQLVDDEAGKVAWKFKIPLNSGAKFNYELDRPFFHVFQGSSRKYGFLFDDDKEAATFLSEQLCVRSWICMNGNMTLNLGPTIAKSPKSRSRSLSTKSNKKHKLREPSSPPPSTLTISSPAPDSFRHVAHIGFNHTSGALETSKNLDPSFREILADLQMQTGSNVTESVVLEHLDFVQGFWKDIDTIQRSASSRPVVVN</sequence>